<organism evidence="1 2">
    <name type="scientific">Lentzea rhizosphaerae</name>
    <dbReference type="NCBI Taxonomy" id="2041025"/>
    <lineage>
        <taxon>Bacteria</taxon>
        <taxon>Bacillati</taxon>
        <taxon>Actinomycetota</taxon>
        <taxon>Actinomycetes</taxon>
        <taxon>Pseudonocardiales</taxon>
        <taxon>Pseudonocardiaceae</taxon>
        <taxon>Lentzea</taxon>
    </lineage>
</organism>
<dbReference type="RefSeq" id="WP_382380317.1">
    <property type="nucleotide sequence ID" value="NZ_JBHRZI010000057.1"/>
</dbReference>
<keyword evidence="2" id="KW-1185">Reference proteome</keyword>
<evidence type="ECO:0000313" key="2">
    <source>
        <dbReference type="Proteomes" id="UP001595690"/>
    </source>
</evidence>
<name>A0ABV8C918_9PSEU</name>
<sequence length="137" mass="15203">MDADQARELLRRRVDAYSDELCDKAMRMLDQLTALRESVETETRPAVDAALDAFVAACRKVAFDHAFFGSRPGPRPQSLLVAASDQAAVDAVVDGLDSLQQLFNTHAEFQEWVDANNNAMEYRAAATYVQHARVTLT</sequence>
<dbReference type="EMBL" id="JBHRZI010000057">
    <property type="protein sequence ID" value="MFC3898637.1"/>
    <property type="molecule type" value="Genomic_DNA"/>
</dbReference>
<comment type="caution">
    <text evidence="1">The sequence shown here is derived from an EMBL/GenBank/DDBJ whole genome shotgun (WGS) entry which is preliminary data.</text>
</comment>
<evidence type="ECO:0000313" key="1">
    <source>
        <dbReference type="EMBL" id="MFC3898637.1"/>
    </source>
</evidence>
<dbReference type="Proteomes" id="UP001595690">
    <property type="component" value="Unassembled WGS sequence"/>
</dbReference>
<gene>
    <name evidence="1" type="ORF">ACFOWZ_44835</name>
</gene>
<protein>
    <submittedName>
        <fullName evidence="1">Uncharacterized protein</fullName>
    </submittedName>
</protein>
<reference evidence="2" key="1">
    <citation type="journal article" date="2019" name="Int. J. Syst. Evol. Microbiol.">
        <title>The Global Catalogue of Microorganisms (GCM) 10K type strain sequencing project: providing services to taxonomists for standard genome sequencing and annotation.</title>
        <authorList>
            <consortium name="The Broad Institute Genomics Platform"/>
            <consortium name="The Broad Institute Genome Sequencing Center for Infectious Disease"/>
            <person name="Wu L."/>
            <person name="Ma J."/>
        </authorList>
    </citation>
    <scope>NUCLEOTIDE SEQUENCE [LARGE SCALE GENOMIC DNA]</scope>
    <source>
        <strain evidence="2">CGMCC 4.7405</strain>
    </source>
</reference>
<proteinExistence type="predicted"/>
<accession>A0ABV8C918</accession>